<dbReference type="Proteomes" id="UP001610563">
    <property type="component" value="Unassembled WGS sequence"/>
</dbReference>
<feature type="chain" id="PRO_5046303165" evidence="4">
    <location>
        <begin position="20"/>
        <end position="377"/>
    </location>
</feature>
<proteinExistence type="inferred from homology"/>
<dbReference type="PANTHER" id="PTHR16631:SF14">
    <property type="entry name" value="FAMILY 17 GLUCOSIDASE SCW10-RELATED"/>
    <property type="match status" value="1"/>
</dbReference>
<keyword evidence="6" id="KW-1185">Reference proteome</keyword>
<dbReference type="PANTHER" id="PTHR16631">
    <property type="entry name" value="GLUCAN 1,3-BETA-GLUCOSIDASE"/>
    <property type="match status" value="1"/>
</dbReference>
<keyword evidence="4" id="KW-0732">Signal</keyword>
<evidence type="ECO:0000313" key="6">
    <source>
        <dbReference type="Proteomes" id="UP001610563"/>
    </source>
</evidence>
<dbReference type="SUPFAM" id="SSF51445">
    <property type="entry name" value="(Trans)glycosidases"/>
    <property type="match status" value="1"/>
</dbReference>
<evidence type="ECO:0000256" key="4">
    <source>
        <dbReference type="SAM" id="SignalP"/>
    </source>
</evidence>
<name>A0ABR4FQ82_9EURO</name>
<accession>A0ABR4FQ82</accession>
<dbReference type="EMBL" id="JBFTWV010000152">
    <property type="protein sequence ID" value="KAL2785188.1"/>
    <property type="molecule type" value="Genomic_DNA"/>
</dbReference>
<protein>
    <submittedName>
        <fullName evidence="5">Glycoside hydrolase superfamily</fullName>
    </submittedName>
</protein>
<sequence>MLWIATFFVTLLLSVSAAAYPVDSPFAGENGVIAAAPEPVVIEVTVWVDKHGRPLSTETHFPTKTVAREPTSLPPFLAVPDLAAPHGLVPTLGANVKTDHNPNFHVPTHPRPQQNTKLFGISYSPYNADSTCKSQAQVDQDIAKLTHYAFVRIYGVDCDQARKVITAAKSHSMKVFAGVYDLQNLHASLKTIIDAAVPDLSILHTISIGNELLNRGQNSADDVVNAVHDARAYLHSLGYTGPVVTIDTFSKIFEHPELCHVSDYCAANCHAFFDNNQMPENAGNYVRNIAHRLSSISGGKRTIITESGWPHAGQANGRAVPSLENQRKAIDSLRRSFSHNPADLVLFSAFDDMWKEDNQWTFGAEKFWGFEHRGLLR</sequence>
<dbReference type="InterPro" id="IPR050732">
    <property type="entry name" value="Beta-glucan_modifiers"/>
</dbReference>
<comment type="caution">
    <text evidence="5">The sequence shown here is derived from an EMBL/GenBank/DDBJ whole genome shotgun (WGS) entry which is preliminary data.</text>
</comment>
<dbReference type="GO" id="GO:0016787">
    <property type="term" value="F:hydrolase activity"/>
    <property type="evidence" value="ECO:0007669"/>
    <property type="project" value="UniProtKB-KW"/>
</dbReference>
<dbReference type="InterPro" id="IPR017853">
    <property type="entry name" value="GH"/>
</dbReference>
<reference evidence="5 6" key="1">
    <citation type="submission" date="2024-07" db="EMBL/GenBank/DDBJ databases">
        <title>Section-level genome sequencing and comparative genomics of Aspergillus sections Usti and Cavernicolus.</title>
        <authorList>
            <consortium name="Lawrence Berkeley National Laboratory"/>
            <person name="Nybo J.L."/>
            <person name="Vesth T.C."/>
            <person name="Theobald S."/>
            <person name="Frisvad J.C."/>
            <person name="Larsen T.O."/>
            <person name="Kjaerboelling I."/>
            <person name="Rothschild-Mancinelli K."/>
            <person name="Lyhne E.K."/>
            <person name="Kogle M.E."/>
            <person name="Barry K."/>
            <person name="Clum A."/>
            <person name="Na H."/>
            <person name="Ledsgaard L."/>
            <person name="Lin J."/>
            <person name="Lipzen A."/>
            <person name="Kuo A."/>
            <person name="Riley R."/>
            <person name="Mondo S."/>
            <person name="Labutti K."/>
            <person name="Haridas S."/>
            <person name="Pangalinan J."/>
            <person name="Salamov A.A."/>
            <person name="Simmons B.A."/>
            <person name="Magnuson J.K."/>
            <person name="Chen J."/>
            <person name="Drula E."/>
            <person name="Henrissat B."/>
            <person name="Wiebenga A."/>
            <person name="Lubbers R.J."/>
            <person name="Gomes A.C."/>
            <person name="Makela M.R."/>
            <person name="Stajich J."/>
            <person name="Grigoriev I.V."/>
            <person name="Mortensen U.H."/>
            <person name="De Vries R.P."/>
            <person name="Baker S.E."/>
            <person name="Andersen M.R."/>
        </authorList>
    </citation>
    <scope>NUCLEOTIDE SEQUENCE [LARGE SCALE GENOMIC DNA]</scope>
    <source>
        <strain evidence="5 6">CBS 209.92</strain>
    </source>
</reference>
<keyword evidence="3 5" id="KW-0378">Hydrolase</keyword>
<feature type="signal peptide" evidence="4">
    <location>
        <begin position="1"/>
        <end position="19"/>
    </location>
</feature>
<comment type="similarity">
    <text evidence="2">Belongs to the glycosyl hydrolase 17 family.</text>
</comment>
<evidence type="ECO:0000256" key="3">
    <source>
        <dbReference type="ARBA" id="ARBA00022801"/>
    </source>
</evidence>
<organism evidence="5 6">
    <name type="scientific">Aspergillus keveii</name>
    <dbReference type="NCBI Taxonomy" id="714993"/>
    <lineage>
        <taxon>Eukaryota</taxon>
        <taxon>Fungi</taxon>
        <taxon>Dikarya</taxon>
        <taxon>Ascomycota</taxon>
        <taxon>Pezizomycotina</taxon>
        <taxon>Eurotiomycetes</taxon>
        <taxon>Eurotiomycetidae</taxon>
        <taxon>Eurotiales</taxon>
        <taxon>Aspergillaceae</taxon>
        <taxon>Aspergillus</taxon>
        <taxon>Aspergillus subgen. Nidulantes</taxon>
    </lineage>
</organism>
<evidence type="ECO:0000256" key="1">
    <source>
        <dbReference type="ARBA" id="ARBA00004196"/>
    </source>
</evidence>
<evidence type="ECO:0000256" key="2">
    <source>
        <dbReference type="ARBA" id="ARBA00008773"/>
    </source>
</evidence>
<comment type="subcellular location">
    <subcellularLocation>
        <location evidence="1">Cell envelope</location>
    </subcellularLocation>
</comment>
<dbReference type="Gene3D" id="3.20.20.80">
    <property type="entry name" value="Glycosidases"/>
    <property type="match status" value="2"/>
</dbReference>
<evidence type="ECO:0000313" key="5">
    <source>
        <dbReference type="EMBL" id="KAL2785188.1"/>
    </source>
</evidence>
<gene>
    <name evidence="5" type="ORF">BJX66DRAFT_315310</name>
</gene>